<evidence type="ECO:0000313" key="2">
    <source>
        <dbReference type="Proteomes" id="UP000799754"/>
    </source>
</evidence>
<keyword evidence="2" id="KW-1185">Reference proteome</keyword>
<proteinExistence type="predicted"/>
<sequence length="255" mass="28412">MAGDEQPVVHTTLETDRRPFEPPSEPSQPSDKLINPRIEVEPSTWTPFTTTVEVILSDSSGLHTTLEQVIFSTPPPQQQHGLATPHPVAHIYAQPSPLNHHLHPSIDSPGMTTLLVLAPLANTLIDHALTATTTPTPSTGTLTKPIAKAPHTFVTITRPHNISFARPTHIVEVNPQWPQVGTIVSESDIPERWRETYEMRELKIQYGALGAICGIFVLGVLGVIAVGWWKCWWHGECVCSRRRNKVNKQRFDWYG</sequence>
<dbReference type="EMBL" id="MU006705">
    <property type="protein sequence ID" value="KAF2631073.1"/>
    <property type="molecule type" value="Genomic_DNA"/>
</dbReference>
<dbReference type="Proteomes" id="UP000799754">
    <property type="component" value="Unassembled WGS sequence"/>
</dbReference>
<reference evidence="1" key="1">
    <citation type="journal article" date="2020" name="Stud. Mycol.">
        <title>101 Dothideomycetes genomes: a test case for predicting lifestyles and emergence of pathogens.</title>
        <authorList>
            <person name="Haridas S."/>
            <person name="Albert R."/>
            <person name="Binder M."/>
            <person name="Bloem J."/>
            <person name="Labutti K."/>
            <person name="Salamov A."/>
            <person name="Andreopoulos B."/>
            <person name="Baker S."/>
            <person name="Barry K."/>
            <person name="Bills G."/>
            <person name="Bluhm B."/>
            <person name="Cannon C."/>
            <person name="Castanera R."/>
            <person name="Culley D."/>
            <person name="Daum C."/>
            <person name="Ezra D."/>
            <person name="Gonzalez J."/>
            <person name="Henrissat B."/>
            <person name="Kuo A."/>
            <person name="Liang C."/>
            <person name="Lipzen A."/>
            <person name="Lutzoni F."/>
            <person name="Magnuson J."/>
            <person name="Mondo S."/>
            <person name="Nolan M."/>
            <person name="Ohm R."/>
            <person name="Pangilinan J."/>
            <person name="Park H.-J."/>
            <person name="Ramirez L."/>
            <person name="Alfaro M."/>
            <person name="Sun H."/>
            <person name="Tritt A."/>
            <person name="Yoshinaga Y."/>
            <person name="Zwiers L.-H."/>
            <person name="Turgeon B."/>
            <person name="Goodwin S."/>
            <person name="Spatafora J."/>
            <person name="Crous P."/>
            <person name="Grigoriev I."/>
        </authorList>
    </citation>
    <scope>NUCLEOTIDE SEQUENCE</scope>
    <source>
        <strain evidence="1">CBS 525.71</strain>
    </source>
</reference>
<gene>
    <name evidence="1" type="ORF">BU25DRAFT_418712</name>
</gene>
<name>A0ACB6SCK8_9PLEO</name>
<accession>A0ACB6SCK8</accession>
<evidence type="ECO:0000313" key="1">
    <source>
        <dbReference type="EMBL" id="KAF2631073.1"/>
    </source>
</evidence>
<protein>
    <submittedName>
        <fullName evidence="1">Uncharacterized protein</fullName>
    </submittedName>
</protein>
<comment type="caution">
    <text evidence="1">The sequence shown here is derived from an EMBL/GenBank/DDBJ whole genome shotgun (WGS) entry which is preliminary data.</text>
</comment>
<organism evidence="1 2">
    <name type="scientific">Macroventuria anomochaeta</name>
    <dbReference type="NCBI Taxonomy" id="301207"/>
    <lineage>
        <taxon>Eukaryota</taxon>
        <taxon>Fungi</taxon>
        <taxon>Dikarya</taxon>
        <taxon>Ascomycota</taxon>
        <taxon>Pezizomycotina</taxon>
        <taxon>Dothideomycetes</taxon>
        <taxon>Pleosporomycetidae</taxon>
        <taxon>Pleosporales</taxon>
        <taxon>Pleosporineae</taxon>
        <taxon>Didymellaceae</taxon>
        <taxon>Macroventuria</taxon>
    </lineage>
</organism>